<name>A0ABR0KP04_9EURO</name>
<evidence type="ECO:0000313" key="2">
    <source>
        <dbReference type="Proteomes" id="UP001345013"/>
    </source>
</evidence>
<evidence type="ECO:0000313" key="1">
    <source>
        <dbReference type="EMBL" id="KAK5102166.1"/>
    </source>
</evidence>
<keyword evidence="2" id="KW-1185">Reference proteome</keyword>
<protein>
    <submittedName>
        <fullName evidence="1">Uncharacterized protein</fullName>
    </submittedName>
</protein>
<dbReference type="Proteomes" id="UP001345013">
    <property type="component" value="Unassembled WGS sequence"/>
</dbReference>
<gene>
    <name evidence="1" type="ORF">LTR24_000397</name>
</gene>
<organism evidence="1 2">
    <name type="scientific">Lithohypha guttulata</name>
    <dbReference type="NCBI Taxonomy" id="1690604"/>
    <lineage>
        <taxon>Eukaryota</taxon>
        <taxon>Fungi</taxon>
        <taxon>Dikarya</taxon>
        <taxon>Ascomycota</taxon>
        <taxon>Pezizomycotina</taxon>
        <taxon>Eurotiomycetes</taxon>
        <taxon>Chaetothyriomycetidae</taxon>
        <taxon>Chaetothyriales</taxon>
        <taxon>Trichomeriaceae</taxon>
        <taxon>Lithohypha</taxon>
    </lineage>
</organism>
<sequence length="100" mass="11035">METAKYYYNQQYQSWMPWIEDKYLAWTGQNKTSYTAEENLDKTKITGNKDVDAVQDSVNKGVSGQFAKGGALEGVGNLVSKEGINRSERGGKNESGGFGL</sequence>
<comment type="caution">
    <text evidence="1">The sequence shown here is derived from an EMBL/GenBank/DDBJ whole genome shotgun (WGS) entry which is preliminary data.</text>
</comment>
<accession>A0ABR0KP04</accession>
<dbReference type="EMBL" id="JAVRRG010000003">
    <property type="protein sequence ID" value="KAK5102166.1"/>
    <property type="molecule type" value="Genomic_DNA"/>
</dbReference>
<reference evidence="1 2" key="1">
    <citation type="submission" date="2023-08" db="EMBL/GenBank/DDBJ databases">
        <title>Black Yeasts Isolated from many extreme environments.</title>
        <authorList>
            <person name="Coleine C."/>
            <person name="Stajich J.E."/>
            <person name="Selbmann L."/>
        </authorList>
    </citation>
    <scope>NUCLEOTIDE SEQUENCE [LARGE SCALE GENOMIC DNA]</scope>
    <source>
        <strain evidence="1 2">CCFEE 5885</strain>
    </source>
</reference>
<proteinExistence type="predicted"/>